<keyword evidence="4" id="KW-0808">Transferase</keyword>
<dbReference type="GO" id="GO:0016780">
    <property type="term" value="F:phosphotransferase activity, for other substituted phosphate groups"/>
    <property type="evidence" value="ECO:0007669"/>
    <property type="project" value="TreeGrafter"/>
</dbReference>
<dbReference type="PANTHER" id="PTHR30576">
    <property type="entry name" value="COLANIC BIOSYNTHESIS UDP-GLUCOSE LIPID CARRIER TRANSFERASE"/>
    <property type="match status" value="1"/>
</dbReference>
<keyword evidence="2" id="KW-1133">Transmembrane helix</keyword>
<dbReference type="Pfam" id="PF02397">
    <property type="entry name" value="Bac_transf"/>
    <property type="match status" value="1"/>
</dbReference>
<keyword evidence="2" id="KW-0472">Membrane</keyword>
<keyword evidence="2" id="KW-0812">Transmembrane</keyword>
<organism evidence="4 5">
    <name type="scientific">Chroogloeocystis siderophila 5.2 s.c.1</name>
    <dbReference type="NCBI Taxonomy" id="247279"/>
    <lineage>
        <taxon>Bacteria</taxon>
        <taxon>Bacillati</taxon>
        <taxon>Cyanobacteriota</taxon>
        <taxon>Cyanophyceae</taxon>
        <taxon>Oscillatoriophycideae</taxon>
        <taxon>Chroococcales</taxon>
        <taxon>Chroococcaceae</taxon>
        <taxon>Chroogloeocystis</taxon>
    </lineage>
</organism>
<evidence type="ECO:0000313" key="5">
    <source>
        <dbReference type="Proteomes" id="UP000185984"/>
    </source>
</evidence>
<sequence length="217" mass="24731">MFQAQSPSTNLLTSEIHPSVNSVFKRLLDIIGSLVGLLILTLIFIPVAIAIKLDSPGPIFFRQERYGLHGRKFYIRKFRSMVVNAEQLKSLVSNEASGLIFKNQRDPRITRVGRFLRSSSLDELPQFWNVLVGEMSLVGTRPPTGDEVAQYNERHWQRLNVKPGLTGEWQVSGRSSIKDFEQVVDLDLRYQKQWHPLYDLAIIAKTIYVIFAKVGAC</sequence>
<dbReference type="Proteomes" id="UP000185984">
    <property type="component" value="Unassembled WGS sequence"/>
</dbReference>
<dbReference type="PANTHER" id="PTHR30576:SF10">
    <property type="entry name" value="SLL5057 PROTEIN"/>
    <property type="match status" value="1"/>
</dbReference>
<reference evidence="4 5" key="1">
    <citation type="submission" date="2016-11" db="EMBL/GenBank/DDBJ databases">
        <title>Draft Genome Sequences of Nine Cyanobacterial Strains from Diverse Habitats.</title>
        <authorList>
            <person name="Zhu T."/>
            <person name="Hou S."/>
            <person name="Lu X."/>
            <person name="Hess W.R."/>
        </authorList>
    </citation>
    <scope>NUCLEOTIDE SEQUENCE [LARGE SCALE GENOMIC DNA]</scope>
    <source>
        <strain evidence="4 5">5.2 s.c.1</strain>
    </source>
</reference>
<keyword evidence="5" id="KW-1185">Reference proteome</keyword>
<evidence type="ECO:0000313" key="4">
    <source>
        <dbReference type="EMBL" id="OKH28559.1"/>
    </source>
</evidence>
<dbReference type="STRING" id="247279.NIES1031_04845"/>
<comment type="similarity">
    <text evidence="1">Belongs to the bacterial sugar transferase family.</text>
</comment>
<feature type="transmembrane region" description="Helical" evidence="2">
    <location>
        <begin position="30"/>
        <end position="53"/>
    </location>
</feature>
<feature type="domain" description="Bacterial sugar transferase" evidence="3">
    <location>
        <begin position="25"/>
        <end position="211"/>
    </location>
</feature>
<protein>
    <submittedName>
        <fullName evidence="4">Sugar transferase</fullName>
    </submittedName>
</protein>
<comment type="caution">
    <text evidence="4">The sequence shown here is derived from an EMBL/GenBank/DDBJ whole genome shotgun (WGS) entry which is preliminary data.</text>
</comment>
<dbReference type="AlphaFoldDB" id="A0A1U7HYD5"/>
<dbReference type="EMBL" id="MRCC01000003">
    <property type="protein sequence ID" value="OKH28559.1"/>
    <property type="molecule type" value="Genomic_DNA"/>
</dbReference>
<evidence type="ECO:0000259" key="3">
    <source>
        <dbReference type="Pfam" id="PF02397"/>
    </source>
</evidence>
<gene>
    <name evidence="4" type="ORF">NIES1031_04845</name>
</gene>
<evidence type="ECO:0000256" key="1">
    <source>
        <dbReference type="ARBA" id="ARBA00006464"/>
    </source>
</evidence>
<name>A0A1U7HYD5_9CHRO</name>
<accession>A0A1U7HYD5</accession>
<dbReference type="InterPro" id="IPR003362">
    <property type="entry name" value="Bact_transf"/>
</dbReference>
<proteinExistence type="inferred from homology"/>
<evidence type="ECO:0000256" key="2">
    <source>
        <dbReference type="SAM" id="Phobius"/>
    </source>
</evidence>